<dbReference type="Proteomes" id="UP000054466">
    <property type="component" value="Unassembled WGS sequence"/>
</dbReference>
<evidence type="ECO:0000313" key="1">
    <source>
        <dbReference type="EMBL" id="KIW35295.1"/>
    </source>
</evidence>
<sequence>MSCVHATVVCDDCRPLSLQEAPGVGLSLAPSYGSTSIQFANGTISDVALIHGTEAYIQAMKRWDHLDVDPHLLDLENNSETSIAPPFLQRLRSWYQAQLQHHAETSPQATYEELIPIAEMMSTLFSEANKSVPLSKNLVFLAIPDFENSTSDTFTRPIRQLLQLAGLDRLSFQRQSQLSLLHMYDLDDCFGIWLDPVTEVPDEECEKFKGRHIQSVLSVHLDRSSLNLRSMIRDDGIFPHMPGSVKFLWADEDAKANATDWDWMGHALEDFLHDHDLMFDLLLLSGAHVKASNFQQIIRNRCKDNEKIVAQDYLRGLNHHLFAASRGAVQLARVRLCMGGDACMPNSWYPNSEHCKKWTWYSDNDAVRKTEL</sequence>
<accession>A0A0D2CZ90</accession>
<dbReference type="AlphaFoldDB" id="A0A0D2CZ90"/>
<reference evidence="1 2" key="1">
    <citation type="submission" date="2015-01" db="EMBL/GenBank/DDBJ databases">
        <title>The Genome Sequence of Cladophialophora immunda CBS83496.</title>
        <authorList>
            <consortium name="The Broad Institute Genomics Platform"/>
            <person name="Cuomo C."/>
            <person name="de Hoog S."/>
            <person name="Gorbushina A."/>
            <person name="Stielow B."/>
            <person name="Teixiera M."/>
            <person name="Abouelleil A."/>
            <person name="Chapman S.B."/>
            <person name="Priest M."/>
            <person name="Young S.K."/>
            <person name="Wortman J."/>
            <person name="Nusbaum C."/>
            <person name="Birren B."/>
        </authorList>
    </citation>
    <scope>NUCLEOTIDE SEQUENCE [LARGE SCALE GENOMIC DNA]</scope>
    <source>
        <strain evidence="1 2">CBS 83496</strain>
    </source>
</reference>
<keyword evidence="2" id="KW-1185">Reference proteome</keyword>
<evidence type="ECO:0000313" key="2">
    <source>
        <dbReference type="Proteomes" id="UP000054466"/>
    </source>
</evidence>
<dbReference type="OrthoDB" id="3643156at2759"/>
<dbReference type="VEuPathDB" id="FungiDB:PV07_01998"/>
<protein>
    <submittedName>
        <fullName evidence="1">Uncharacterized protein</fullName>
    </submittedName>
</protein>
<dbReference type="GeneID" id="27341192"/>
<dbReference type="EMBL" id="KN847040">
    <property type="protein sequence ID" value="KIW35295.1"/>
    <property type="molecule type" value="Genomic_DNA"/>
</dbReference>
<dbReference type="HOGENOM" id="CLU_049213_0_0_1"/>
<dbReference type="RefSeq" id="XP_016255511.1">
    <property type="nucleotide sequence ID" value="XM_016388583.1"/>
</dbReference>
<organism evidence="1 2">
    <name type="scientific">Cladophialophora immunda</name>
    <dbReference type="NCBI Taxonomy" id="569365"/>
    <lineage>
        <taxon>Eukaryota</taxon>
        <taxon>Fungi</taxon>
        <taxon>Dikarya</taxon>
        <taxon>Ascomycota</taxon>
        <taxon>Pezizomycotina</taxon>
        <taxon>Eurotiomycetes</taxon>
        <taxon>Chaetothyriomycetidae</taxon>
        <taxon>Chaetothyriales</taxon>
        <taxon>Herpotrichiellaceae</taxon>
        <taxon>Cladophialophora</taxon>
    </lineage>
</organism>
<proteinExistence type="predicted"/>
<gene>
    <name evidence="1" type="ORF">PV07_01998</name>
</gene>
<name>A0A0D2CZ90_9EURO</name>